<gene>
    <name evidence="12" type="ORF">C1645_819151</name>
</gene>
<keyword evidence="8" id="KW-0653">Protein transport</keyword>
<keyword evidence="6" id="KW-0813">Transport</keyword>
<evidence type="ECO:0000256" key="3">
    <source>
        <dbReference type="ARBA" id="ARBA00004496"/>
    </source>
</evidence>
<evidence type="ECO:0000256" key="1">
    <source>
        <dbReference type="ARBA" id="ARBA00003202"/>
    </source>
</evidence>
<dbReference type="PANTHER" id="PTHR31196:SF2">
    <property type="entry name" value="RNA POLYMERASE II NUCLEAR LOCALIZATION PROTEIN SLC7A6OS-RELATED"/>
    <property type="match status" value="1"/>
</dbReference>
<comment type="subcellular location">
    <subcellularLocation>
        <location evidence="3">Cytoplasm</location>
    </subcellularLocation>
    <subcellularLocation>
        <location evidence="2">Nucleus</location>
    </subcellularLocation>
</comment>
<feature type="compositionally biased region" description="Acidic residues" evidence="10">
    <location>
        <begin position="278"/>
        <end position="293"/>
    </location>
</feature>
<keyword evidence="7" id="KW-0963">Cytoplasm</keyword>
<evidence type="ECO:0000256" key="4">
    <source>
        <dbReference type="ARBA" id="ARBA00010218"/>
    </source>
</evidence>
<name>A0A397T8H7_9GLOM</name>
<evidence type="ECO:0000259" key="11">
    <source>
        <dbReference type="Pfam" id="PF08574"/>
    </source>
</evidence>
<keyword evidence="13" id="KW-1185">Reference proteome</keyword>
<dbReference type="Proteomes" id="UP000265703">
    <property type="component" value="Unassembled WGS sequence"/>
</dbReference>
<dbReference type="GO" id="GO:0005737">
    <property type="term" value="C:cytoplasm"/>
    <property type="evidence" value="ECO:0007669"/>
    <property type="project" value="UniProtKB-SubCell"/>
</dbReference>
<dbReference type="STRING" id="658196.A0A397T8H7"/>
<evidence type="ECO:0000256" key="2">
    <source>
        <dbReference type="ARBA" id="ARBA00004123"/>
    </source>
</evidence>
<proteinExistence type="inferred from homology"/>
<feature type="domain" description="Transcription factor Iwr1" evidence="11">
    <location>
        <begin position="236"/>
        <end position="305"/>
    </location>
</feature>
<dbReference type="AlphaFoldDB" id="A0A397T8H7"/>
<evidence type="ECO:0000256" key="7">
    <source>
        <dbReference type="ARBA" id="ARBA00022490"/>
    </source>
</evidence>
<dbReference type="GO" id="GO:0005634">
    <property type="term" value="C:nucleus"/>
    <property type="evidence" value="ECO:0007669"/>
    <property type="project" value="UniProtKB-SubCell"/>
</dbReference>
<dbReference type="InterPro" id="IPR013883">
    <property type="entry name" value="TF_Iwr1_dom"/>
</dbReference>
<evidence type="ECO:0000256" key="9">
    <source>
        <dbReference type="ARBA" id="ARBA00023242"/>
    </source>
</evidence>
<keyword evidence="9" id="KW-0539">Nucleus</keyword>
<evidence type="ECO:0000256" key="5">
    <source>
        <dbReference type="ARBA" id="ARBA00017036"/>
    </source>
</evidence>
<evidence type="ECO:0000313" key="13">
    <source>
        <dbReference type="Proteomes" id="UP000265703"/>
    </source>
</evidence>
<evidence type="ECO:0000256" key="6">
    <source>
        <dbReference type="ARBA" id="ARBA00022448"/>
    </source>
</evidence>
<dbReference type="EMBL" id="QKYT01000100">
    <property type="protein sequence ID" value="RIA93629.1"/>
    <property type="molecule type" value="Genomic_DNA"/>
</dbReference>
<comment type="similarity">
    <text evidence="4">Belongs to the IWR1/SLC7A6OS family.</text>
</comment>
<dbReference type="GO" id="GO:0032502">
    <property type="term" value="P:developmental process"/>
    <property type="evidence" value="ECO:0007669"/>
    <property type="project" value="TreeGrafter"/>
</dbReference>
<dbReference type="GO" id="GO:0015031">
    <property type="term" value="P:protein transport"/>
    <property type="evidence" value="ECO:0007669"/>
    <property type="project" value="UniProtKB-KW"/>
</dbReference>
<organism evidence="12 13">
    <name type="scientific">Glomus cerebriforme</name>
    <dbReference type="NCBI Taxonomy" id="658196"/>
    <lineage>
        <taxon>Eukaryota</taxon>
        <taxon>Fungi</taxon>
        <taxon>Fungi incertae sedis</taxon>
        <taxon>Mucoromycota</taxon>
        <taxon>Glomeromycotina</taxon>
        <taxon>Glomeromycetes</taxon>
        <taxon>Glomerales</taxon>
        <taxon>Glomeraceae</taxon>
        <taxon>Glomus</taxon>
    </lineage>
</organism>
<protein>
    <recommendedName>
        <fullName evidence="5">Probable RNA polymerase II nuclear localization protein SLC7A6OS</fullName>
    </recommendedName>
</protein>
<dbReference type="OrthoDB" id="6255506at2759"/>
<comment type="caution">
    <text evidence="12">The sequence shown here is derived from an EMBL/GenBank/DDBJ whole genome shotgun (WGS) entry which is preliminary data.</text>
</comment>
<dbReference type="Pfam" id="PF08574">
    <property type="entry name" value="Iwr1"/>
    <property type="match status" value="1"/>
</dbReference>
<evidence type="ECO:0000313" key="12">
    <source>
        <dbReference type="EMBL" id="RIA93629.1"/>
    </source>
</evidence>
<dbReference type="PANTHER" id="PTHR31196">
    <property type="entry name" value="RNA POLYMERASE II NUCLEAR LOCALIZATION PROTEIN SLC7A6OS-RELATED"/>
    <property type="match status" value="1"/>
</dbReference>
<accession>A0A397T8H7</accession>
<evidence type="ECO:0000256" key="10">
    <source>
        <dbReference type="SAM" id="MobiDB-lite"/>
    </source>
</evidence>
<feature type="region of interest" description="Disordered" evidence="10">
    <location>
        <begin position="278"/>
        <end position="309"/>
    </location>
</feature>
<evidence type="ECO:0000256" key="8">
    <source>
        <dbReference type="ARBA" id="ARBA00022927"/>
    </source>
</evidence>
<comment type="function">
    <text evidence="1">Directs RNA polymerase II nuclear import.</text>
</comment>
<reference evidence="12 13" key="1">
    <citation type="submission" date="2018-06" db="EMBL/GenBank/DDBJ databases">
        <title>Comparative genomics reveals the genomic features of Rhizophagus irregularis, R. cerebriforme, R. diaphanum and Gigaspora rosea, and their symbiotic lifestyle signature.</title>
        <authorList>
            <person name="Morin E."/>
            <person name="San Clemente H."/>
            <person name="Chen E.C.H."/>
            <person name="De La Providencia I."/>
            <person name="Hainaut M."/>
            <person name="Kuo A."/>
            <person name="Kohler A."/>
            <person name="Murat C."/>
            <person name="Tang N."/>
            <person name="Roy S."/>
            <person name="Loubradou J."/>
            <person name="Henrissat B."/>
            <person name="Grigoriev I.V."/>
            <person name="Corradi N."/>
            <person name="Roux C."/>
            <person name="Martin F.M."/>
        </authorList>
    </citation>
    <scope>NUCLEOTIDE SEQUENCE [LARGE SCALE GENOMIC DNA]</scope>
    <source>
        <strain evidence="12 13">DAOM 227022</strain>
    </source>
</reference>
<sequence>MEEAAPVLETTITTSGLTIVRLKRKRNEEPLDALVVQQFENGNSPEKKKVRRKASKLKIEEEVKGNQKTECMKLKTKGELKESVPFIFRFAETVDEISFNDSTKTQQLKDRILKLMNRKDTLKRKGIDTKQIREQQIARSNENRREERYKVIDRNRQKSSSYIISGDDVEDEDEAVTDLFKLYDAVKESEASIEPKFVAKDDINSEIMCNLIPMVRQYLSLQEQIDKEDKADSDDGYVYDVYYRDDAMDLDDQINYNNIAALTWFDDDENELFVNESDEKDEFVYSDEEDSNAEDYYTHDYPDEDEDEIWSIQEETSYDSDSYF</sequence>
<dbReference type="InterPro" id="IPR040218">
    <property type="entry name" value="SLC7A6OS"/>
</dbReference>